<dbReference type="EMBL" id="CP048877">
    <property type="protein sequence ID" value="QIJ72870.1"/>
    <property type="molecule type" value="Genomic_DNA"/>
</dbReference>
<dbReference type="PANTHER" id="PTHR34183:SF1">
    <property type="entry name" value="ENDOLYTIC PEPTIDOGLYCAN TRANSGLYCOSYLASE RLPA"/>
    <property type="match status" value="1"/>
</dbReference>
<evidence type="ECO:0000256" key="3">
    <source>
        <dbReference type="ARBA" id="ARBA00023316"/>
    </source>
</evidence>
<dbReference type="Pfam" id="PF03330">
    <property type="entry name" value="DPBB_1"/>
    <property type="match status" value="1"/>
</dbReference>
<feature type="domain" description="SPOR" evidence="6">
    <location>
        <begin position="162"/>
        <end position="242"/>
    </location>
</feature>
<organism evidence="7 8">
    <name type="scientific">Thermosulfuriphilus ammonigenes</name>
    <dbReference type="NCBI Taxonomy" id="1936021"/>
    <lineage>
        <taxon>Bacteria</taxon>
        <taxon>Pseudomonadati</taxon>
        <taxon>Thermodesulfobacteriota</taxon>
        <taxon>Thermodesulfobacteria</taxon>
        <taxon>Thermodesulfobacteriales</taxon>
        <taxon>Thermodesulfobacteriaceae</taxon>
        <taxon>Thermosulfuriphilus</taxon>
    </lineage>
</organism>
<evidence type="ECO:0000256" key="2">
    <source>
        <dbReference type="ARBA" id="ARBA00023239"/>
    </source>
</evidence>
<comment type="function">
    <text evidence="4">Lytic transglycosylase with a strong preference for naked glycan strands that lack stem peptides.</text>
</comment>
<accession>A0A6G7PZ24</accession>
<dbReference type="CDD" id="cd22268">
    <property type="entry name" value="DPBB_RlpA-like"/>
    <property type="match status" value="1"/>
</dbReference>
<dbReference type="EC" id="4.2.2.-" evidence="4"/>
<comment type="similarity">
    <text evidence="4 5">Belongs to the RlpA family.</text>
</comment>
<sequence length="242" mass="27224">MLALILVGCAPRLSYIPSPPGPKPPATQRPYTVNGKTYYPLPSSKGFVEEGLASWYGPGFHGRRTANGERYDMYQFTAAHKVLPMNTYVLVTNLENGRQTIVRINDRGPFVKGRIIDLSYAAARALGMHRQGVARVRLVALGEGHEIKTARGPKIVFDKIPDLTRGRFYVQVGAFRSLKNARRFSRQLRRLYPRVEVVRYRRPDGQIFYRVQIFAATSYKAAKRFEAVLEAAGFSGAFVVAR</sequence>
<evidence type="ECO:0000313" key="7">
    <source>
        <dbReference type="EMBL" id="QIJ72870.1"/>
    </source>
</evidence>
<dbReference type="GO" id="GO:0071555">
    <property type="term" value="P:cell wall organization"/>
    <property type="evidence" value="ECO:0007669"/>
    <property type="project" value="UniProtKB-KW"/>
</dbReference>
<evidence type="ECO:0000256" key="1">
    <source>
        <dbReference type="ARBA" id="ARBA00022729"/>
    </source>
</evidence>
<dbReference type="Gene3D" id="2.40.40.10">
    <property type="entry name" value="RlpA-like domain"/>
    <property type="match status" value="1"/>
</dbReference>
<dbReference type="HAMAP" id="MF_02071">
    <property type="entry name" value="RlpA"/>
    <property type="match status" value="1"/>
</dbReference>
<keyword evidence="8" id="KW-1185">Reference proteome</keyword>
<evidence type="ECO:0000256" key="5">
    <source>
        <dbReference type="RuleBase" id="RU003495"/>
    </source>
</evidence>
<dbReference type="PANTHER" id="PTHR34183">
    <property type="entry name" value="ENDOLYTIC PEPTIDOGLYCAN TRANSGLYCOSYLASE RLPA"/>
    <property type="match status" value="1"/>
</dbReference>
<dbReference type="InterPro" id="IPR036908">
    <property type="entry name" value="RlpA-like_sf"/>
</dbReference>
<dbReference type="GO" id="GO:0000270">
    <property type="term" value="P:peptidoglycan metabolic process"/>
    <property type="evidence" value="ECO:0007669"/>
    <property type="project" value="UniProtKB-UniRule"/>
</dbReference>
<keyword evidence="2 4" id="KW-0456">Lyase</keyword>
<dbReference type="KEGG" id="tav:G4V39_06460"/>
<dbReference type="SUPFAM" id="SSF50685">
    <property type="entry name" value="Barwin-like endoglucanases"/>
    <property type="match status" value="1"/>
</dbReference>
<evidence type="ECO:0000259" key="6">
    <source>
        <dbReference type="PROSITE" id="PS51724"/>
    </source>
</evidence>
<dbReference type="NCBIfam" id="TIGR00413">
    <property type="entry name" value="rlpA"/>
    <property type="match status" value="1"/>
</dbReference>
<keyword evidence="3 4" id="KW-0961">Cell wall biogenesis/degradation</keyword>
<dbReference type="SUPFAM" id="SSF110997">
    <property type="entry name" value="Sporulation related repeat"/>
    <property type="match status" value="1"/>
</dbReference>
<dbReference type="InterPro" id="IPR009009">
    <property type="entry name" value="RlpA-like_DPBB"/>
</dbReference>
<dbReference type="Pfam" id="PF05036">
    <property type="entry name" value="SPOR"/>
    <property type="match status" value="1"/>
</dbReference>
<dbReference type="Proteomes" id="UP000502179">
    <property type="component" value="Chromosome"/>
</dbReference>
<dbReference type="InterPro" id="IPR012997">
    <property type="entry name" value="RplA"/>
</dbReference>
<evidence type="ECO:0000313" key="8">
    <source>
        <dbReference type="Proteomes" id="UP000502179"/>
    </source>
</evidence>
<dbReference type="GO" id="GO:0042834">
    <property type="term" value="F:peptidoglycan binding"/>
    <property type="evidence" value="ECO:0007669"/>
    <property type="project" value="InterPro"/>
</dbReference>
<dbReference type="InterPro" id="IPR007730">
    <property type="entry name" value="SPOR-like_dom"/>
</dbReference>
<keyword evidence="1" id="KW-0732">Signal</keyword>
<gene>
    <name evidence="4" type="primary">rlpA</name>
    <name evidence="7" type="ORF">G4V39_06460</name>
</gene>
<reference evidence="7 8" key="1">
    <citation type="submission" date="2020-02" db="EMBL/GenBank/DDBJ databases">
        <title>Genome analysis of Thermosulfuriphilus ammonigenes ST65T, an anaerobic thermophilic chemolithoautotrophic bacterium isolated from a deep-sea hydrothermal vent.</title>
        <authorList>
            <person name="Slobodkina G."/>
            <person name="Allioux M."/>
            <person name="Merkel A."/>
            <person name="Alain K."/>
            <person name="Jebbar M."/>
            <person name="Slobodkin A."/>
        </authorList>
    </citation>
    <scope>NUCLEOTIDE SEQUENCE [LARGE SCALE GENOMIC DNA]</scope>
    <source>
        <strain evidence="7 8">ST65</strain>
    </source>
</reference>
<dbReference type="AlphaFoldDB" id="A0A6G7PZ24"/>
<name>A0A6G7PZ24_9BACT</name>
<dbReference type="GO" id="GO:0008932">
    <property type="term" value="F:lytic endotransglycosylase activity"/>
    <property type="evidence" value="ECO:0007669"/>
    <property type="project" value="UniProtKB-UniRule"/>
</dbReference>
<dbReference type="PROSITE" id="PS51724">
    <property type="entry name" value="SPOR"/>
    <property type="match status" value="1"/>
</dbReference>
<dbReference type="InterPro" id="IPR036680">
    <property type="entry name" value="SPOR-like_sf"/>
</dbReference>
<proteinExistence type="inferred from homology"/>
<evidence type="ECO:0000256" key="4">
    <source>
        <dbReference type="HAMAP-Rule" id="MF_02071"/>
    </source>
</evidence>
<protein>
    <recommendedName>
        <fullName evidence="4">Probable endolytic peptidoglycan transglycosylase RlpA</fullName>
        <ecNumber evidence="4">4.2.2.-</ecNumber>
    </recommendedName>
</protein>
<dbReference type="InterPro" id="IPR034718">
    <property type="entry name" value="RlpA"/>
</dbReference>
<dbReference type="Gene3D" id="3.30.70.1070">
    <property type="entry name" value="Sporulation related repeat"/>
    <property type="match status" value="1"/>
</dbReference>